<dbReference type="AlphaFoldDB" id="A0A6C0IZW3"/>
<proteinExistence type="predicted"/>
<evidence type="ECO:0000256" key="1">
    <source>
        <dbReference type="SAM" id="MobiDB-lite"/>
    </source>
</evidence>
<feature type="region of interest" description="Disordered" evidence="1">
    <location>
        <begin position="459"/>
        <end position="487"/>
    </location>
</feature>
<organism evidence="2">
    <name type="scientific">viral metagenome</name>
    <dbReference type="NCBI Taxonomy" id="1070528"/>
    <lineage>
        <taxon>unclassified sequences</taxon>
        <taxon>metagenomes</taxon>
        <taxon>organismal metagenomes</taxon>
    </lineage>
</organism>
<accession>A0A6C0IZW3</accession>
<evidence type="ECO:0000313" key="2">
    <source>
        <dbReference type="EMBL" id="QHT98129.1"/>
    </source>
</evidence>
<sequence>MLWSALSPPRKPRGQDPNAPDTGLYAPSNFSVSSLDSNDLNAIFPGESTSGQNIPASATVADPFDIEIEDEYKNITGDVPAPPYFNTPTGSGGLTPLMSGDPFSAPPRAPFGAALNTLTSSTTTTSTTSTMSAGAAPPLAAWNQMVAASPGMPVADAVMMPMEMAGKELPHSSVPASNSSVSAFKSVEHNAYRVVEGLIELSFPDSVNAPQRIKIFCNEFGPTNADSKPWTRNDIGFKFKDMLNHGNKCLVHNEDIKSGSNWHCKRSDFTCAPCKVLKVLKQIGSNLHVEYQGGIPRMILDIATFLNLHTVDYRDLQLIFEAVTALGCNMTSCDELWAICLRDASGYIAANKRFYGCFMHPLLDHRPESDKPRHTWSKGLANLWHETKIWRSGKYLSFTHTTRYRKGDKMEERSTYEKDVIDASTEHVKMNRSDWVELAKESWKELEFVRNKICKKPCGRKRKKDEQHEDQVPEKMPRLPMYTNASV</sequence>
<protein>
    <submittedName>
        <fullName evidence="2">Uncharacterized protein</fullName>
    </submittedName>
</protein>
<feature type="region of interest" description="Disordered" evidence="1">
    <location>
        <begin position="1"/>
        <end position="24"/>
    </location>
</feature>
<feature type="compositionally biased region" description="Basic and acidic residues" evidence="1">
    <location>
        <begin position="464"/>
        <end position="477"/>
    </location>
</feature>
<dbReference type="EMBL" id="MN740287">
    <property type="protein sequence ID" value="QHT98129.1"/>
    <property type="molecule type" value="Genomic_DNA"/>
</dbReference>
<reference evidence="2" key="1">
    <citation type="journal article" date="2020" name="Nature">
        <title>Giant virus diversity and host interactions through global metagenomics.</title>
        <authorList>
            <person name="Schulz F."/>
            <person name="Roux S."/>
            <person name="Paez-Espino D."/>
            <person name="Jungbluth S."/>
            <person name="Walsh D.A."/>
            <person name="Denef V.J."/>
            <person name="McMahon K.D."/>
            <person name="Konstantinidis K.T."/>
            <person name="Eloe-Fadrosh E.A."/>
            <person name="Kyrpides N.C."/>
            <person name="Woyke T."/>
        </authorList>
    </citation>
    <scope>NUCLEOTIDE SEQUENCE</scope>
    <source>
        <strain evidence="2">GVMAG-M-3300025626-8</strain>
    </source>
</reference>
<name>A0A6C0IZW3_9ZZZZ</name>